<evidence type="ECO:0000313" key="3">
    <source>
        <dbReference type="Proteomes" id="UP000008332"/>
    </source>
</evidence>
<dbReference type="AlphaFoldDB" id="Q21QH8"/>
<keyword evidence="3" id="KW-1185">Reference proteome</keyword>
<proteinExistence type="predicted"/>
<dbReference type="KEGG" id="rfr:Rfer_4280"/>
<feature type="compositionally biased region" description="Polar residues" evidence="1">
    <location>
        <begin position="264"/>
        <end position="273"/>
    </location>
</feature>
<dbReference type="EMBL" id="CP000268">
    <property type="protein sequence ID" value="ABD71967.1"/>
    <property type="molecule type" value="Genomic_DNA"/>
</dbReference>
<feature type="region of interest" description="Disordered" evidence="1">
    <location>
        <begin position="1"/>
        <end position="20"/>
    </location>
</feature>
<evidence type="ECO:0008006" key="4">
    <source>
        <dbReference type="Google" id="ProtNLM"/>
    </source>
</evidence>
<organism evidence="2 3">
    <name type="scientific">Albidiferax ferrireducens (strain ATCC BAA-621 / DSM 15236 / T118)</name>
    <name type="common">Rhodoferax ferrireducens</name>
    <dbReference type="NCBI Taxonomy" id="338969"/>
    <lineage>
        <taxon>Bacteria</taxon>
        <taxon>Pseudomonadati</taxon>
        <taxon>Pseudomonadota</taxon>
        <taxon>Betaproteobacteria</taxon>
        <taxon>Burkholderiales</taxon>
        <taxon>Comamonadaceae</taxon>
        <taxon>Rhodoferax</taxon>
    </lineage>
</organism>
<feature type="region of interest" description="Disordered" evidence="1">
    <location>
        <begin position="249"/>
        <end position="273"/>
    </location>
</feature>
<evidence type="ECO:0000313" key="2">
    <source>
        <dbReference type="EMBL" id="ABD71967.1"/>
    </source>
</evidence>
<gene>
    <name evidence="2" type="ordered locus">Rfer_4280</name>
</gene>
<accession>Q21QH8</accession>
<sequence>MTAVAEKQQQPRVQPSPGDRHATLIAANMKAKTQFADKYEGASIRLKTILHNRPVIRSFKRIFNISMRNWYIATSVPRASLGDASLASQVEAGMLKKIGETIEYFKKQIKQCEIVAADGEVDFALISHGAEFTDDTRVIGPVAMQLRQLFLMADHYLDLTQALYSFAQITGDEANNASYEVKKRLEAASTSIRNFRRLSLEKVNDSGKNREGFKAVAVDGDQAGQLKDALPASDEAGNVVGIASAGVAETPAGAPAEPDEDSLDTATNARKAA</sequence>
<protein>
    <recommendedName>
        <fullName evidence="4">DUF1845 domain-containing protein</fullName>
    </recommendedName>
</protein>
<reference evidence="3" key="1">
    <citation type="submission" date="2006-02" db="EMBL/GenBank/DDBJ databases">
        <title>Complete sequence of plasmid 1 of Rhodoferax ferrireducens DSM 15236.</title>
        <authorList>
            <person name="Copeland A."/>
            <person name="Lucas S."/>
            <person name="Lapidus A."/>
            <person name="Barry K."/>
            <person name="Detter J.C."/>
            <person name="Glavina del Rio T."/>
            <person name="Hammon N."/>
            <person name="Israni S."/>
            <person name="Pitluck S."/>
            <person name="Brettin T."/>
            <person name="Bruce D."/>
            <person name="Han C."/>
            <person name="Tapia R."/>
            <person name="Gilna P."/>
            <person name="Kiss H."/>
            <person name="Schmutz J."/>
            <person name="Larimer F."/>
            <person name="Land M."/>
            <person name="Kyrpides N."/>
            <person name="Ivanova N."/>
            <person name="Richardson P."/>
        </authorList>
    </citation>
    <scope>NUCLEOTIDE SEQUENCE [LARGE SCALE GENOMIC DNA]</scope>
    <source>
        <strain evidence="3">ATCC BAA-621 / DSM 15236 / T118</strain>
        <plasmid evidence="3">Plasmid pDSM15236</plasmid>
    </source>
</reference>
<dbReference type="HOGENOM" id="CLU_1018940_0_0_4"/>
<geneLocation type="plasmid" evidence="3">
    <name>pDSM15236</name>
</geneLocation>
<dbReference type="Proteomes" id="UP000008332">
    <property type="component" value="Plasmid unnamed1"/>
</dbReference>
<keyword evidence="2" id="KW-0614">Plasmid</keyword>
<evidence type="ECO:0000256" key="1">
    <source>
        <dbReference type="SAM" id="MobiDB-lite"/>
    </source>
</evidence>
<name>Q21QH8_ALBFT</name>